<name>T2M344_HYDVU</name>
<dbReference type="Pfam" id="PF24785">
    <property type="entry name" value="RXYLT1_C"/>
    <property type="match status" value="1"/>
</dbReference>
<feature type="non-terminal residue" evidence="3">
    <location>
        <position position="1"/>
    </location>
</feature>
<sequence length="488" mass="57279">MSNNNTISPIENTTSTSDLKKRFEKRKIIDEHNPVNYNDGETSLIFSSSQKEIELDTQFIEEATKTTYEYYSIEKETSKWVCNECNCNRPKKYSSKTSKSILDYHLKHDHEIITRKKKRNMSGLSKENSDKIDRNLLIFIIACCLPFILVEKILNNHVSINLKSSGIHEQKQVYVWGKAAISEYFWTHIIEGVVQRSNKYIWDEGVIQINSVKLVYFTGPALLPETAPKDIKDLVVILNGREEKKINASLKWLNSLLNKKLFPLLQNLGIIMLGNEQCNNSWLIDLCKQALKIKFVFIVYDINLSYPPYFYYQWPLGVATYRKFPLIKRNDVDLHSQRMYFCNFLGTIYIRYSWLPAETKETFELYHKILKQSDLTLCPVGFNSESYRIYEAMSYGSVPVIEDVMTHGQCSKDFSSDKHGAPFRLLKTYNAPVMYVHDWSELLSIIELESKMPHVEKVKRREAILRWYEKFRSKMRDVFLEVLSKRFK</sequence>
<dbReference type="CDD" id="cd21099">
    <property type="entry name" value="RXYLT1-like"/>
    <property type="match status" value="1"/>
</dbReference>
<evidence type="ECO:0000259" key="2">
    <source>
        <dbReference type="Pfam" id="PF24786"/>
    </source>
</evidence>
<dbReference type="GO" id="GO:0035269">
    <property type="term" value="P:protein O-linked glycosylation via mannose"/>
    <property type="evidence" value="ECO:0007669"/>
    <property type="project" value="InterPro"/>
</dbReference>
<dbReference type="PANTHER" id="PTHR15576:SF1">
    <property type="entry name" value="RIBITOL-5-PHOSPHATE XYLOSYLTRANSFERASE 1"/>
    <property type="match status" value="1"/>
</dbReference>
<dbReference type="EMBL" id="HAAD01000249">
    <property type="protein sequence ID" value="CDG66481.1"/>
    <property type="molecule type" value="mRNA"/>
</dbReference>
<proteinExistence type="evidence at transcript level"/>
<reference evidence="3" key="1">
    <citation type="journal article" date="2013" name="Genome Biol. Evol.">
        <title>Punctuated emergences of genetic and phenotypic innovations in eumetazoan, bilaterian, euteleostome, and hominidae ancestors.</title>
        <authorList>
            <person name="Wenger Y."/>
            <person name="Galliot B."/>
        </authorList>
    </citation>
    <scope>NUCLEOTIDE SEQUENCE</scope>
    <source>
        <tissue evidence="3">Whole animals</tissue>
    </source>
</reference>
<organism evidence="3">
    <name type="scientific">Hydra vulgaris</name>
    <name type="common">Hydra</name>
    <name type="synonym">Hydra attenuata</name>
    <dbReference type="NCBI Taxonomy" id="6087"/>
    <lineage>
        <taxon>Eukaryota</taxon>
        <taxon>Metazoa</taxon>
        <taxon>Cnidaria</taxon>
        <taxon>Hydrozoa</taxon>
        <taxon>Hydroidolina</taxon>
        <taxon>Anthoathecata</taxon>
        <taxon>Aplanulata</taxon>
        <taxon>Hydridae</taxon>
        <taxon>Hydra</taxon>
    </lineage>
</organism>
<evidence type="ECO:0000259" key="1">
    <source>
        <dbReference type="Pfam" id="PF24785"/>
    </source>
</evidence>
<keyword evidence="3" id="KW-0472">Membrane</keyword>
<dbReference type="GO" id="GO:0005794">
    <property type="term" value="C:Golgi apparatus"/>
    <property type="evidence" value="ECO:0007669"/>
    <property type="project" value="TreeGrafter"/>
</dbReference>
<dbReference type="InterPro" id="IPR057539">
    <property type="entry name" value="RXYLT1_N"/>
</dbReference>
<dbReference type="GO" id="GO:0120053">
    <property type="term" value="F:ribitol beta-1,4-xylosyltransferase activity"/>
    <property type="evidence" value="ECO:0007669"/>
    <property type="project" value="InterPro"/>
</dbReference>
<feature type="domain" description="RXYLT1 C-terminal" evidence="1">
    <location>
        <begin position="351"/>
        <end position="487"/>
    </location>
</feature>
<protein>
    <submittedName>
        <fullName evidence="3">Transmembrane protein 5</fullName>
    </submittedName>
</protein>
<accession>T2M344</accession>
<dbReference type="PANTHER" id="PTHR15576">
    <property type="entry name" value="RIBITOL-5-PHOSPHATE XYLOSYLTRANSFERASE 1"/>
    <property type="match status" value="1"/>
</dbReference>
<dbReference type="OrthoDB" id="8560686at2759"/>
<feature type="domain" description="RXYLT1 N-terminal" evidence="2">
    <location>
        <begin position="173"/>
        <end position="315"/>
    </location>
</feature>
<dbReference type="Pfam" id="PF24786">
    <property type="entry name" value="RXYLT1_N"/>
    <property type="match status" value="1"/>
</dbReference>
<dbReference type="InterPro" id="IPR057538">
    <property type="entry name" value="RXYLT1_C"/>
</dbReference>
<evidence type="ECO:0000313" key="3">
    <source>
        <dbReference type="EMBL" id="CDG66481.1"/>
    </source>
</evidence>
<keyword evidence="3" id="KW-0812">Transmembrane</keyword>
<dbReference type="AlphaFoldDB" id="T2M344"/>
<dbReference type="InterPro" id="IPR055286">
    <property type="entry name" value="RXYLT1-like"/>
</dbReference>
<gene>
    <name evidence="3" type="primary">TMEM5</name>
</gene>